<evidence type="ECO:0000256" key="2">
    <source>
        <dbReference type="RuleBase" id="RU369065"/>
    </source>
</evidence>
<dbReference type="GO" id="GO:0009611">
    <property type="term" value="P:response to wounding"/>
    <property type="evidence" value="ECO:0007669"/>
    <property type="project" value="UniProtKB-UniRule"/>
</dbReference>
<protein>
    <recommendedName>
        <fullName evidence="2">Protein TIFY</fullName>
    </recommendedName>
    <alternativeName>
        <fullName evidence="2">Jasmonate ZIM domain-containing protein</fullName>
    </alternativeName>
</protein>
<comment type="subcellular location">
    <subcellularLocation>
        <location evidence="2">Nucleus</location>
    </subcellularLocation>
</comment>
<evidence type="ECO:0000313" key="4">
    <source>
        <dbReference type="EMBL" id="KAK4758116.1"/>
    </source>
</evidence>
<dbReference type="InterPro" id="IPR040390">
    <property type="entry name" value="TIFY/JAZ"/>
</dbReference>
<gene>
    <name evidence="4" type="ORF">SAY87_019417</name>
</gene>
<dbReference type="PANTHER" id="PTHR33077:SF5">
    <property type="entry name" value="PROTEIN TIFY 9"/>
    <property type="match status" value="1"/>
</dbReference>
<accession>A0AAN7Q223</accession>
<comment type="similarity">
    <text evidence="1 2">Belongs to the TIFY/JAZ family.</text>
</comment>
<comment type="caution">
    <text evidence="4">The sequence shown here is derived from an EMBL/GenBank/DDBJ whole genome shotgun (WGS) entry which is preliminary data.</text>
</comment>
<evidence type="ECO:0000256" key="1">
    <source>
        <dbReference type="ARBA" id="ARBA00008614"/>
    </source>
</evidence>
<evidence type="ECO:0000259" key="3">
    <source>
        <dbReference type="PROSITE" id="PS51320"/>
    </source>
</evidence>
<dbReference type="PROSITE" id="PS51320">
    <property type="entry name" value="TIFY"/>
    <property type="match status" value="1"/>
</dbReference>
<dbReference type="EMBL" id="JAXIOK010000012">
    <property type="protein sequence ID" value="KAK4758116.1"/>
    <property type="molecule type" value="Genomic_DNA"/>
</dbReference>
<evidence type="ECO:0000313" key="5">
    <source>
        <dbReference type="Proteomes" id="UP001345219"/>
    </source>
</evidence>
<dbReference type="PANTHER" id="PTHR33077">
    <property type="entry name" value="PROTEIN TIFY 4A-RELATED-RELATED"/>
    <property type="match status" value="1"/>
</dbReference>
<proteinExistence type="inferred from homology"/>
<dbReference type="AlphaFoldDB" id="A0AAN7Q223"/>
<dbReference type="GO" id="GO:0005634">
    <property type="term" value="C:nucleus"/>
    <property type="evidence" value="ECO:0007669"/>
    <property type="project" value="UniProtKB-SubCell"/>
</dbReference>
<dbReference type="GO" id="GO:2000022">
    <property type="term" value="P:regulation of jasmonic acid mediated signaling pathway"/>
    <property type="evidence" value="ECO:0007669"/>
    <property type="project" value="UniProtKB-UniRule"/>
</dbReference>
<dbReference type="GO" id="GO:0031347">
    <property type="term" value="P:regulation of defense response"/>
    <property type="evidence" value="ECO:0007669"/>
    <property type="project" value="UniProtKB-UniRule"/>
</dbReference>
<dbReference type="Pfam" id="PF06200">
    <property type="entry name" value="tify"/>
    <property type="match status" value="1"/>
</dbReference>
<name>A0AAN7Q223_9MYRT</name>
<reference evidence="4 5" key="1">
    <citation type="journal article" date="2023" name="Hortic Res">
        <title>Pangenome of water caltrop reveals structural variations and asymmetric subgenome divergence after allopolyploidization.</title>
        <authorList>
            <person name="Zhang X."/>
            <person name="Chen Y."/>
            <person name="Wang L."/>
            <person name="Yuan Y."/>
            <person name="Fang M."/>
            <person name="Shi L."/>
            <person name="Lu R."/>
            <person name="Comes H.P."/>
            <person name="Ma Y."/>
            <person name="Chen Y."/>
            <person name="Huang G."/>
            <person name="Zhou Y."/>
            <person name="Zheng Z."/>
            <person name="Qiu Y."/>
        </authorList>
    </citation>
    <scope>NUCLEOTIDE SEQUENCE [LARGE SCALE GENOMIC DNA]</scope>
    <source>
        <tissue evidence="4">Roots</tissue>
    </source>
</reference>
<comment type="domain">
    <text evidence="2">The jas domain is required for interaction with COI1.</text>
</comment>
<feature type="domain" description="Tify" evidence="3">
    <location>
        <begin position="96"/>
        <end position="130"/>
    </location>
</feature>
<keyword evidence="2" id="KW-0539">Nucleus</keyword>
<dbReference type="SMART" id="SM00979">
    <property type="entry name" value="TIFY"/>
    <property type="match status" value="1"/>
</dbReference>
<dbReference type="Proteomes" id="UP001345219">
    <property type="component" value="Chromosome 15"/>
</dbReference>
<organism evidence="4 5">
    <name type="scientific">Trapa incisa</name>
    <dbReference type="NCBI Taxonomy" id="236973"/>
    <lineage>
        <taxon>Eukaryota</taxon>
        <taxon>Viridiplantae</taxon>
        <taxon>Streptophyta</taxon>
        <taxon>Embryophyta</taxon>
        <taxon>Tracheophyta</taxon>
        <taxon>Spermatophyta</taxon>
        <taxon>Magnoliopsida</taxon>
        <taxon>eudicotyledons</taxon>
        <taxon>Gunneridae</taxon>
        <taxon>Pentapetalae</taxon>
        <taxon>rosids</taxon>
        <taxon>malvids</taxon>
        <taxon>Myrtales</taxon>
        <taxon>Lythraceae</taxon>
        <taxon>Trapa</taxon>
    </lineage>
</organism>
<dbReference type="InterPro" id="IPR018467">
    <property type="entry name" value="CCT_CS"/>
</dbReference>
<sequence length="208" mass="22694">MKMSRAAVELDFFGLEKEKSSSSASVAVASKSLHQRRSSRGIQNTISRINPELLKSVIASTSFSAPPTPTVELNALPPLPVYVPVPRPATTAAIDGKVDAAPLTIFYNGTVSVFDISPDKAEDILKFVAEVGSNITDAENKNASSHSSDHQQFLGTLGGDLPLFRRMSLQRFLEKRKERLTSMSPYAFDNYNERAFGKKTIAGGNFHF</sequence>
<keyword evidence="2" id="KW-1184">Jasmonic acid signaling pathway</keyword>
<dbReference type="InterPro" id="IPR010399">
    <property type="entry name" value="Tify_dom"/>
</dbReference>
<comment type="function">
    <text evidence="2">Repressor of jasmonate responses.</text>
</comment>
<keyword evidence="5" id="KW-1185">Reference proteome</keyword>
<dbReference type="Pfam" id="PF09425">
    <property type="entry name" value="Jas_motif"/>
    <property type="match status" value="1"/>
</dbReference>